<dbReference type="Gene3D" id="3.40.50.1170">
    <property type="entry name" value="L-asparaginase, N-terminal domain"/>
    <property type="match status" value="1"/>
</dbReference>
<dbReference type="AlphaFoldDB" id="A0A212K345"/>
<evidence type="ECO:0000256" key="1">
    <source>
        <dbReference type="ARBA" id="ARBA00010518"/>
    </source>
</evidence>
<dbReference type="GO" id="GO:0009066">
    <property type="term" value="P:aspartate family amino acid metabolic process"/>
    <property type="evidence" value="ECO:0007669"/>
    <property type="project" value="UniProtKB-ARBA"/>
</dbReference>
<evidence type="ECO:0000256" key="6">
    <source>
        <dbReference type="PROSITE-ProRule" id="PRU10099"/>
    </source>
</evidence>
<dbReference type="Pfam" id="PF00710">
    <property type="entry name" value="Asparaginase"/>
    <property type="match status" value="1"/>
</dbReference>
<protein>
    <recommendedName>
        <fullName evidence="2">asparaginase</fullName>
        <ecNumber evidence="2">3.5.1.1</ecNumber>
    </recommendedName>
</protein>
<dbReference type="InterPro" id="IPR027475">
    <property type="entry name" value="Asparaginase/glutaminase_AS2"/>
</dbReference>
<feature type="active site" evidence="7">
    <location>
        <position position="92"/>
    </location>
</feature>
<organism evidence="10">
    <name type="scientific">uncultured Dysgonomonas sp</name>
    <dbReference type="NCBI Taxonomy" id="206096"/>
    <lineage>
        <taxon>Bacteria</taxon>
        <taxon>Pseudomonadati</taxon>
        <taxon>Bacteroidota</taxon>
        <taxon>Bacteroidia</taxon>
        <taxon>Bacteroidales</taxon>
        <taxon>Dysgonomonadaceae</taxon>
        <taxon>Dysgonomonas</taxon>
        <taxon>environmental samples</taxon>
    </lineage>
</organism>
<evidence type="ECO:0000313" key="10">
    <source>
        <dbReference type="EMBL" id="SBW06131.1"/>
    </source>
</evidence>
<dbReference type="PANTHER" id="PTHR11707">
    <property type="entry name" value="L-ASPARAGINASE"/>
    <property type="match status" value="1"/>
</dbReference>
<accession>A0A212K345</accession>
<dbReference type="PROSITE" id="PS51732">
    <property type="entry name" value="ASN_GLN_ASE_3"/>
    <property type="match status" value="1"/>
</dbReference>
<keyword evidence="3 10" id="KW-0378">Hydrolase</keyword>
<dbReference type="InterPro" id="IPR040919">
    <property type="entry name" value="Asparaginase_C"/>
</dbReference>
<dbReference type="InterPro" id="IPR041725">
    <property type="entry name" value="L-asparaginase_I"/>
</dbReference>
<dbReference type="PROSITE" id="PS00917">
    <property type="entry name" value="ASN_GLN_ASE_2"/>
    <property type="match status" value="1"/>
</dbReference>
<dbReference type="RefSeq" id="WP_135106888.1">
    <property type="nucleotide sequence ID" value="NZ_CABTJG010000023.1"/>
</dbReference>
<dbReference type="InterPro" id="IPR006034">
    <property type="entry name" value="Asparaginase/glutaminase-like"/>
</dbReference>
<dbReference type="FunFam" id="3.40.50.1170:FF:000004">
    <property type="entry name" value="L-asparaginase, type I"/>
    <property type="match status" value="1"/>
</dbReference>
<name>A0A212K345_9BACT</name>
<dbReference type="PRINTS" id="PR00139">
    <property type="entry name" value="ASNGLNASE"/>
</dbReference>
<evidence type="ECO:0000256" key="7">
    <source>
        <dbReference type="PROSITE-ProRule" id="PRU10100"/>
    </source>
</evidence>
<dbReference type="InterPro" id="IPR036152">
    <property type="entry name" value="Asp/glu_Ase-like_sf"/>
</dbReference>
<dbReference type="EMBL" id="FLUL01000001">
    <property type="protein sequence ID" value="SBW06131.1"/>
    <property type="molecule type" value="Genomic_DNA"/>
</dbReference>
<dbReference type="SFLD" id="SFLDS00057">
    <property type="entry name" value="Glutaminase/Asparaginase"/>
    <property type="match status" value="1"/>
</dbReference>
<dbReference type="FunFam" id="3.40.50.40:FF:000001">
    <property type="entry name" value="L-asparaginase 1"/>
    <property type="match status" value="1"/>
</dbReference>
<feature type="binding site" evidence="5">
    <location>
        <begin position="92"/>
        <end position="93"/>
    </location>
    <ligand>
        <name>substrate</name>
    </ligand>
</feature>
<feature type="binding site" evidence="5">
    <location>
        <position position="61"/>
    </location>
    <ligand>
        <name>substrate</name>
    </ligand>
</feature>
<proteinExistence type="inferred from homology"/>
<dbReference type="InterPro" id="IPR027474">
    <property type="entry name" value="L-asparaginase_N"/>
</dbReference>
<dbReference type="InterPro" id="IPR037152">
    <property type="entry name" value="L-asparaginase_N_sf"/>
</dbReference>
<dbReference type="CDD" id="cd08963">
    <property type="entry name" value="L-asparaginase_I"/>
    <property type="match status" value="1"/>
</dbReference>
<dbReference type="GO" id="GO:0004067">
    <property type="term" value="F:asparaginase activity"/>
    <property type="evidence" value="ECO:0007669"/>
    <property type="project" value="UniProtKB-UniRule"/>
</dbReference>
<evidence type="ECO:0000256" key="2">
    <source>
        <dbReference type="ARBA" id="ARBA00012920"/>
    </source>
</evidence>
<dbReference type="InterPro" id="IPR020827">
    <property type="entry name" value="Asparaginase/glutaminase_AS1"/>
</dbReference>
<dbReference type="PANTHER" id="PTHR11707:SF28">
    <property type="entry name" value="60 KDA LYSOPHOSPHOLIPASE"/>
    <property type="match status" value="1"/>
</dbReference>
<sequence>MIDVNAHILLIYTGGTIGMVENPATGSLEPFDFAHLNNHIPELQRFKFHVDHIVFDPVIDSSEITPEHWKKMVHIIEDNYDNYDGFVVLHGTDTMAYTASALSFMLENLHKPVVLTGAQLPIGKLRTDAKENLITALEIAADKNQLGYPIVPEVCVFFQNDLLRGNRSTKVNADNFNAFKSYNYPNLGKSGIQIRYERKAIHTPDYEKKTIFHYRLDNRIASLKLFPGIDKQTVEAILTLKNIRAVILETYGSGNAPLSPWFLDLIRETVKRGVIIVNISQCEIGLVNMQRYETGRELLRAGVISGFDATFEAALAKLMFLIGHKYDKEDIKIRMRVPLIGEITRPEDRDNETI</sequence>
<feature type="active site" description="O-isoaspartyl threonine intermediate" evidence="4">
    <location>
        <position position="16"/>
    </location>
</feature>
<evidence type="ECO:0000259" key="9">
    <source>
        <dbReference type="Pfam" id="PF17763"/>
    </source>
</evidence>
<evidence type="ECO:0000256" key="3">
    <source>
        <dbReference type="ARBA" id="ARBA00022801"/>
    </source>
</evidence>
<dbReference type="Gene3D" id="3.40.50.40">
    <property type="match status" value="1"/>
</dbReference>
<gene>
    <name evidence="10" type="primary">ansA</name>
    <name evidence="10" type="ORF">KL86DYS2_12915</name>
</gene>
<dbReference type="EC" id="3.5.1.1" evidence="2"/>
<dbReference type="PIRSF" id="PIRSF001220">
    <property type="entry name" value="L-ASNase_gatD"/>
    <property type="match status" value="1"/>
</dbReference>
<feature type="domain" description="Asparaginase/glutaminase C-terminal" evidence="9">
    <location>
        <begin position="219"/>
        <end position="332"/>
    </location>
</feature>
<reference evidence="10" key="1">
    <citation type="submission" date="2016-04" db="EMBL/GenBank/DDBJ databases">
        <authorList>
            <person name="Evans L.H."/>
            <person name="Alamgir A."/>
            <person name="Owens N."/>
            <person name="Weber N.D."/>
            <person name="Virtaneva K."/>
            <person name="Barbian K."/>
            <person name="Babar A."/>
            <person name="Rosenke K."/>
        </authorList>
    </citation>
    <scope>NUCLEOTIDE SEQUENCE</scope>
    <source>
        <strain evidence="10">86-2</strain>
    </source>
</reference>
<dbReference type="PIRSF" id="PIRSF500176">
    <property type="entry name" value="L_ASNase"/>
    <property type="match status" value="1"/>
</dbReference>
<dbReference type="SUPFAM" id="SSF53774">
    <property type="entry name" value="Glutaminase/Asparaginase"/>
    <property type="match status" value="1"/>
</dbReference>
<comment type="similarity">
    <text evidence="1">Belongs to the asparaginase 1 family.</text>
</comment>
<dbReference type="NCBIfam" id="TIGR00519">
    <property type="entry name" value="asnASE_I"/>
    <property type="match status" value="1"/>
</dbReference>
<evidence type="ECO:0000259" key="8">
    <source>
        <dbReference type="Pfam" id="PF00710"/>
    </source>
</evidence>
<dbReference type="InterPro" id="IPR027473">
    <property type="entry name" value="L-asparaginase_C"/>
</dbReference>
<feature type="active site" evidence="6">
    <location>
        <position position="16"/>
    </location>
</feature>
<dbReference type="PROSITE" id="PS00144">
    <property type="entry name" value="ASN_GLN_ASE_1"/>
    <property type="match status" value="1"/>
</dbReference>
<feature type="domain" description="L-asparaginase N-terminal" evidence="8">
    <location>
        <begin position="7"/>
        <end position="200"/>
    </location>
</feature>
<evidence type="ECO:0000256" key="5">
    <source>
        <dbReference type="PIRSR" id="PIRSR001220-2"/>
    </source>
</evidence>
<dbReference type="SMART" id="SM00870">
    <property type="entry name" value="Asparaginase"/>
    <property type="match status" value="1"/>
</dbReference>
<dbReference type="Pfam" id="PF17763">
    <property type="entry name" value="Asparaginase_C"/>
    <property type="match status" value="1"/>
</dbReference>
<evidence type="ECO:0000256" key="4">
    <source>
        <dbReference type="PIRSR" id="PIRSR001220-1"/>
    </source>
</evidence>
<dbReference type="InterPro" id="IPR006033">
    <property type="entry name" value="AsnA_fam"/>
</dbReference>